<organism evidence="1 2">
    <name type="scientific">Thermocoleostomius sinensis A174</name>
    <dbReference type="NCBI Taxonomy" id="2016057"/>
    <lineage>
        <taxon>Bacteria</taxon>
        <taxon>Bacillati</taxon>
        <taxon>Cyanobacteriota</taxon>
        <taxon>Cyanophyceae</taxon>
        <taxon>Oculatellales</taxon>
        <taxon>Oculatellaceae</taxon>
        <taxon>Thermocoleostomius</taxon>
    </lineage>
</organism>
<dbReference type="RefSeq" id="WP_268609254.1">
    <property type="nucleotide sequence ID" value="NZ_CP113797.1"/>
</dbReference>
<proteinExistence type="predicted"/>
<accession>A0A9E8ZCP3</accession>
<reference evidence="1" key="1">
    <citation type="submission" date="2022-12" db="EMBL/GenBank/DDBJ databases">
        <title>Polyphasic identification of a Novel Hot-Spring Cyanobacterium Ocullathermofonsia sinensis gen nov. sp. nov. and Genomic Insights on its Adaptations to the Thermal Habitat.</title>
        <authorList>
            <person name="Daroch M."/>
            <person name="Tang J."/>
            <person name="Jiang Y."/>
        </authorList>
    </citation>
    <scope>NUCLEOTIDE SEQUENCE</scope>
    <source>
        <strain evidence="1">PKUAC-SCTA174</strain>
    </source>
</reference>
<evidence type="ECO:0000313" key="2">
    <source>
        <dbReference type="Proteomes" id="UP001163152"/>
    </source>
</evidence>
<dbReference type="AlphaFoldDB" id="A0A9E8ZCP3"/>
<dbReference type="EMBL" id="CP113797">
    <property type="protein sequence ID" value="WAL59459.1"/>
    <property type="molecule type" value="Genomic_DNA"/>
</dbReference>
<evidence type="ECO:0000313" key="1">
    <source>
        <dbReference type="EMBL" id="WAL59459.1"/>
    </source>
</evidence>
<sequence length="59" mass="6093">MVVPVHPQPIAPLSTPIALVHIVITVGVASPAENRCWDVSGLPIASTTASTDRSVGFSE</sequence>
<keyword evidence="2" id="KW-1185">Reference proteome</keyword>
<dbReference type="KEGG" id="tsin:OXH18_20135"/>
<dbReference type="Proteomes" id="UP001163152">
    <property type="component" value="Chromosome"/>
</dbReference>
<name>A0A9E8ZCP3_9CYAN</name>
<protein>
    <submittedName>
        <fullName evidence="1">Uncharacterized protein</fullName>
    </submittedName>
</protein>
<gene>
    <name evidence="1" type="ORF">OXH18_20135</name>
</gene>